<reference evidence="6" key="2">
    <citation type="submission" date="2020-08" db="EMBL/GenBank/DDBJ databases">
        <authorList>
            <person name="Chen M."/>
            <person name="Teng W."/>
            <person name="Zhao L."/>
            <person name="Hu C."/>
            <person name="Zhou Y."/>
            <person name="Han B."/>
            <person name="Song L."/>
            <person name="Shu W."/>
        </authorList>
    </citation>
    <scope>NUCLEOTIDE SEQUENCE</scope>
    <source>
        <strain evidence="6">FACHB-1375</strain>
    </source>
</reference>
<feature type="repeat" description="TPR" evidence="3">
    <location>
        <begin position="348"/>
        <end position="381"/>
    </location>
</feature>
<feature type="binding site" evidence="4">
    <location>
        <position position="48"/>
    </location>
    <ligand>
        <name>ATP</name>
        <dbReference type="ChEBI" id="CHEBI:30616"/>
    </ligand>
</feature>
<dbReference type="InterPro" id="IPR019734">
    <property type="entry name" value="TPR_rpt"/>
</dbReference>
<feature type="repeat" description="TPR" evidence="3">
    <location>
        <begin position="518"/>
        <end position="551"/>
    </location>
</feature>
<feature type="repeat" description="TPR" evidence="3">
    <location>
        <begin position="620"/>
        <end position="653"/>
    </location>
</feature>
<dbReference type="SUPFAM" id="SSF56112">
    <property type="entry name" value="Protein kinase-like (PK-like)"/>
    <property type="match status" value="1"/>
</dbReference>
<dbReference type="GO" id="GO:0005524">
    <property type="term" value="F:ATP binding"/>
    <property type="evidence" value="ECO:0007669"/>
    <property type="project" value="UniProtKB-UniRule"/>
</dbReference>
<protein>
    <submittedName>
        <fullName evidence="6">Tetratricopeptide repeat protein</fullName>
    </submittedName>
</protein>
<reference evidence="6" key="1">
    <citation type="journal article" date="2015" name="ISME J.">
        <title>Draft Genome Sequence of Streptomyces incarnatus NRRL8089, which Produces the Nucleoside Antibiotic Sinefungin.</title>
        <authorList>
            <person name="Oshima K."/>
            <person name="Hattori M."/>
            <person name="Shimizu H."/>
            <person name="Fukuda K."/>
            <person name="Nemoto M."/>
            <person name="Inagaki K."/>
            <person name="Tamura T."/>
        </authorList>
    </citation>
    <scope>NUCLEOTIDE SEQUENCE</scope>
    <source>
        <strain evidence="6">FACHB-1375</strain>
    </source>
</reference>
<feature type="domain" description="Protein kinase" evidence="5">
    <location>
        <begin position="17"/>
        <end position="283"/>
    </location>
</feature>
<dbReference type="InterPro" id="IPR051685">
    <property type="entry name" value="Ycf3/AcsC/BcsC/TPR_MFPF"/>
</dbReference>
<dbReference type="PROSITE" id="PS50005">
    <property type="entry name" value="TPR"/>
    <property type="match status" value="8"/>
</dbReference>
<comment type="caution">
    <text evidence="6">The sequence shown here is derived from an EMBL/GenBank/DDBJ whole genome shotgun (WGS) entry which is preliminary data.</text>
</comment>
<evidence type="ECO:0000256" key="4">
    <source>
        <dbReference type="PROSITE-ProRule" id="PRU10141"/>
    </source>
</evidence>
<dbReference type="SMART" id="SM00028">
    <property type="entry name" value="TPR"/>
    <property type="match status" value="9"/>
</dbReference>
<feature type="repeat" description="TPR" evidence="3">
    <location>
        <begin position="552"/>
        <end position="585"/>
    </location>
</feature>
<proteinExistence type="predicted"/>
<feature type="repeat" description="TPR" evidence="3">
    <location>
        <begin position="586"/>
        <end position="619"/>
    </location>
</feature>
<dbReference type="Gene3D" id="1.10.510.10">
    <property type="entry name" value="Transferase(Phosphotransferase) domain 1"/>
    <property type="match status" value="1"/>
</dbReference>
<evidence type="ECO:0000256" key="3">
    <source>
        <dbReference type="PROSITE-ProRule" id="PRU00339"/>
    </source>
</evidence>
<dbReference type="PROSITE" id="PS50293">
    <property type="entry name" value="TPR_REGION"/>
    <property type="match status" value="4"/>
</dbReference>
<feature type="repeat" description="TPR" evidence="3">
    <location>
        <begin position="450"/>
        <end position="483"/>
    </location>
</feature>
<evidence type="ECO:0000313" key="7">
    <source>
        <dbReference type="Proteomes" id="UP000641646"/>
    </source>
</evidence>
<name>A0A926VBR2_9CYAN</name>
<evidence type="ECO:0000256" key="1">
    <source>
        <dbReference type="ARBA" id="ARBA00022737"/>
    </source>
</evidence>
<dbReference type="RefSeq" id="WP_190463294.1">
    <property type="nucleotide sequence ID" value="NZ_JACJPW010000012.1"/>
</dbReference>
<dbReference type="Pfam" id="PF00069">
    <property type="entry name" value="Pkinase"/>
    <property type="match status" value="1"/>
</dbReference>
<feature type="repeat" description="TPR" evidence="3">
    <location>
        <begin position="484"/>
        <end position="517"/>
    </location>
</feature>
<evidence type="ECO:0000313" key="6">
    <source>
        <dbReference type="EMBL" id="MBD2180760.1"/>
    </source>
</evidence>
<feature type="repeat" description="TPR" evidence="3">
    <location>
        <begin position="382"/>
        <end position="415"/>
    </location>
</feature>
<dbReference type="GO" id="GO:0004672">
    <property type="term" value="F:protein kinase activity"/>
    <property type="evidence" value="ECO:0007669"/>
    <property type="project" value="InterPro"/>
</dbReference>
<dbReference type="InterPro" id="IPR000719">
    <property type="entry name" value="Prot_kinase_dom"/>
</dbReference>
<evidence type="ECO:0000256" key="2">
    <source>
        <dbReference type="ARBA" id="ARBA00022803"/>
    </source>
</evidence>
<dbReference type="Gene3D" id="3.30.200.20">
    <property type="entry name" value="Phosphorylase Kinase, domain 1"/>
    <property type="match status" value="1"/>
</dbReference>
<dbReference type="CDD" id="cd14014">
    <property type="entry name" value="STKc_PknB_like"/>
    <property type="match status" value="1"/>
</dbReference>
<dbReference type="PROSITE" id="PS50011">
    <property type="entry name" value="PROTEIN_KINASE_DOM"/>
    <property type="match status" value="1"/>
</dbReference>
<dbReference type="PANTHER" id="PTHR44943">
    <property type="entry name" value="CELLULOSE SYNTHASE OPERON PROTEIN C"/>
    <property type="match status" value="1"/>
</dbReference>
<keyword evidence="2 3" id="KW-0802">TPR repeat</keyword>
<keyword evidence="7" id="KW-1185">Reference proteome</keyword>
<keyword evidence="4" id="KW-0547">Nucleotide-binding</keyword>
<organism evidence="6 7">
    <name type="scientific">Aerosakkonema funiforme FACHB-1375</name>
    <dbReference type="NCBI Taxonomy" id="2949571"/>
    <lineage>
        <taxon>Bacteria</taxon>
        <taxon>Bacillati</taxon>
        <taxon>Cyanobacteriota</taxon>
        <taxon>Cyanophyceae</taxon>
        <taxon>Oscillatoriophycideae</taxon>
        <taxon>Aerosakkonematales</taxon>
        <taxon>Aerosakkonemataceae</taxon>
        <taxon>Aerosakkonema</taxon>
    </lineage>
</organism>
<dbReference type="Pfam" id="PF14559">
    <property type="entry name" value="TPR_19"/>
    <property type="match status" value="1"/>
</dbReference>
<dbReference type="Proteomes" id="UP000641646">
    <property type="component" value="Unassembled WGS sequence"/>
</dbReference>
<dbReference type="InterPro" id="IPR017441">
    <property type="entry name" value="Protein_kinase_ATP_BS"/>
</dbReference>
<accession>A0A926VBR2</accession>
<dbReference type="InterPro" id="IPR011009">
    <property type="entry name" value="Kinase-like_dom_sf"/>
</dbReference>
<sequence length="669" mass="76603">MLQDTNRMLGKTLRGRYQIIRLLGSGGFGATFVAEDRDLPGKPQCVVKQLKSKDVDPSLLQTARRLFETEAQVLYRLGKHDRIPQLLAHFEENQEFYLVQEFIEGEDLSQEITSGKQMNEAEVIAFLQDVLETLVFVHHQNVIHRDIKPSNIIRRRQDGKFVLIDFGAVKEITSLVITTQGQTGGTILIGSSGYMPNEQLGGKPRFNSDIYALGMTAIQALTGISPDELQSEAETGEVIWREQARVSKQLAAILDKMVRSHFRERYQSANEVLEDLRKLQSTLVGYTHYLMLPAFSQKSIVKYYEIYLVIITAVTTIFLTRLFQEAATINNHNSPRVMATLSAQKPEVVELLNQGKTLIELRRYDEAIGSLDKAIQIEPTYPEIWLERGKALLELQKFEEALRSFDEAVKLKSDYAPAWYCRGIVLEKLNRNTEALASLDKTVEIEQNYPEAWYIRGEILYKLQRYQEAVKSFDKAVKFQQNYVEAWYNIGIVLNKLQRHKEALSALEKAVQIQPAYPEAWVERGSTLGKLQKYNDAIASFDKALALNPNSAEAWYERGYVLEKLMLYEEALACLEKAIQIKQDYAQAWYNRGIVLEKLNKYDLAIASYDRAGQLQPDYSEAWYQKGIVLEKLQKYDEALAAYDKAIQIWPANQPAIENRKQLLTKLGR</sequence>
<dbReference type="SMART" id="SM00220">
    <property type="entry name" value="S_TKc"/>
    <property type="match status" value="1"/>
</dbReference>
<keyword evidence="4" id="KW-0067">ATP-binding</keyword>
<dbReference type="Pfam" id="PF13432">
    <property type="entry name" value="TPR_16"/>
    <property type="match status" value="1"/>
</dbReference>
<dbReference type="SUPFAM" id="SSF48452">
    <property type="entry name" value="TPR-like"/>
    <property type="match status" value="1"/>
</dbReference>
<keyword evidence="1" id="KW-0677">Repeat</keyword>
<dbReference type="Gene3D" id="1.25.40.10">
    <property type="entry name" value="Tetratricopeptide repeat domain"/>
    <property type="match status" value="4"/>
</dbReference>
<dbReference type="PROSITE" id="PS00107">
    <property type="entry name" value="PROTEIN_KINASE_ATP"/>
    <property type="match status" value="1"/>
</dbReference>
<evidence type="ECO:0000259" key="5">
    <source>
        <dbReference type="PROSITE" id="PS50011"/>
    </source>
</evidence>
<gene>
    <name evidence="6" type="ORF">H6G03_06525</name>
</gene>
<dbReference type="AlphaFoldDB" id="A0A926VBR2"/>
<dbReference type="EMBL" id="JACJPW010000012">
    <property type="protein sequence ID" value="MBD2180760.1"/>
    <property type="molecule type" value="Genomic_DNA"/>
</dbReference>
<dbReference type="PANTHER" id="PTHR44943:SF4">
    <property type="entry name" value="TPR REPEAT-CONTAINING PROTEIN MJ0798"/>
    <property type="match status" value="1"/>
</dbReference>
<dbReference type="InterPro" id="IPR011990">
    <property type="entry name" value="TPR-like_helical_dom_sf"/>
</dbReference>
<dbReference type="Pfam" id="PF13414">
    <property type="entry name" value="TPR_11"/>
    <property type="match status" value="2"/>
</dbReference>